<dbReference type="Ensembl" id="ENSMLUT00000028919.1">
    <property type="protein sequence ID" value="ENSMLUP00000017905.1"/>
    <property type="gene ID" value="ENSMLUG00000022381.1"/>
</dbReference>
<feature type="region of interest" description="Disordered" evidence="1">
    <location>
        <begin position="26"/>
        <end position="46"/>
    </location>
</feature>
<keyword evidence="3" id="KW-1185">Reference proteome</keyword>
<evidence type="ECO:0008006" key="4">
    <source>
        <dbReference type="Google" id="ProtNLM"/>
    </source>
</evidence>
<dbReference type="eggNOG" id="ENOG502TH7G">
    <property type="taxonomic scope" value="Eukaryota"/>
</dbReference>
<dbReference type="AlphaFoldDB" id="G1Q2H2"/>
<evidence type="ECO:0000313" key="2">
    <source>
        <dbReference type="Ensembl" id="ENSMLUP00000017905.1"/>
    </source>
</evidence>
<accession>G1Q2H2</accession>
<reference evidence="2 3" key="1">
    <citation type="journal article" date="2011" name="Nature">
        <title>A high-resolution map of human evolutionary constraint using 29 mammals.</title>
        <authorList>
            <person name="Lindblad-Toh K."/>
            <person name="Garber M."/>
            <person name="Zuk O."/>
            <person name="Lin M.F."/>
            <person name="Parker B.J."/>
            <person name="Washietl S."/>
            <person name="Kheradpour P."/>
            <person name="Ernst J."/>
            <person name="Jordan G."/>
            <person name="Mauceli E."/>
            <person name="Ward L.D."/>
            <person name="Lowe C.B."/>
            <person name="Holloway A.K."/>
            <person name="Clamp M."/>
            <person name="Gnerre S."/>
            <person name="Alfoldi J."/>
            <person name="Beal K."/>
            <person name="Chang J."/>
            <person name="Clawson H."/>
            <person name="Cuff J."/>
            <person name="Di Palma F."/>
            <person name="Fitzgerald S."/>
            <person name="Flicek P."/>
            <person name="Guttman M."/>
            <person name="Hubisz M.J."/>
            <person name="Jaffe D.B."/>
            <person name="Jungreis I."/>
            <person name="Kent W.J."/>
            <person name="Kostka D."/>
            <person name="Lara M."/>
            <person name="Martins A.L."/>
            <person name="Massingham T."/>
            <person name="Moltke I."/>
            <person name="Raney B.J."/>
            <person name="Rasmussen M.D."/>
            <person name="Robinson J."/>
            <person name="Stark A."/>
            <person name="Vilella A.J."/>
            <person name="Wen J."/>
            <person name="Xie X."/>
            <person name="Zody M.C."/>
            <person name="Baldwin J."/>
            <person name="Bloom T."/>
            <person name="Chin C.W."/>
            <person name="Heiman D."/>
            <person name="Nicol R."/>
            <person name="Nusbaum C."/>
            <person name="Young S."/>
            <person name="Wilkinson J."/>
            <person name="Worley K.C."/>
            <person name="Kovar C.L."/>
            <person name="Muzny D.M."/>
            <person name="Gibbs R.A."/>
            <person name="Cree A."/>
            <person name="Dihn H.H."/>
            <person name="Fowler G."/>
            <person name="Jhangiani S."/>
            <person name="Joshi V."/>
            <person name="Lee S."/>
            <person name="Lewis L.R."/>
            <person name="Nazareth L.V."/>
            <person name="Okwuonu G."/>
            <person name="Santibanez J."/>
            <person name="Warren W.C."/>
            <person name="Mardis E.R."/>
            <person name="Weinstock G.M."/>
            <person name="Wilson R.K."/>
            <person name="Delehaunty K."/>
            <person name="Dooling D."/>
            <person name="Fronik C."/>
            <person name="Fulton L."/>
            <person name="Fulton B."/>
            <person name="Graves T."/>
            <person name="Minx P."/>
            <person name="Sodergren E."/>
            <person name="Birney E."/>
            <person name="Margulies E.H."/>
            <person name="Herrero J."/>
            <person name="Green E.D."/>
            <person name="Haussler D."/>
            <person name="Siepel A."/>
            <person name="Goldman N."/>
            <person name="Pollard K.S."/>
            <person name="Pedersen J.S."/>
            <person name="Lander E.S."/>
            <person name="Kellis M."/>
        </authorList>
    </citation>
    <scope>NUCLEOTIDE SEQUENCE [LARGE SCALE GENOMIC DNA]</scope>
</reference>
<dbReference type="PANTHER" id="PTHR33517">
    <property type="entry name" value="PROTEIN FAM170B-RELATED"/>
    <property type="match status" value="1"/>
</dbReference>
<dbReference type="Pfam" id="PF17734">
    <property type="entry name" value="Spt46"/>
    <property type="match status" value="1"/>
</dbReference>
<dbReference type="EMBL" id="AAPE02020250">
    <property type="status" value="NOT_ANNOTATED_CDS"/>
    <property type="molecule type" value="Genomic_DNA"/>
</dbReference>
<reference evidence="2" key="3">
    <citation type="submission" date="2025-09" db="UniProtKB">
        <authorList>
            <consortium name="Ensembl"/>
        </authorList>
    </citation>
    <scope>IDENTIFICATION</scope>
</reference>
<dbReference type="HOGENOM" id="CLU_062038_2_0_1"/>
<name>G1Q2H2_MYOLU</name>
<proteinExistence type="predicted"/>
<dbReference type="Proteomes" id="UP000001074">
    <property type="component" value="Unassembled WGS sequence"/>
</dbReference>
<sequence>MKYKEKRKHLESEYFLKTARISRGYRNTQQNTPCPESRVEAPGCSQAVGENASSSEYFTCASSPSKLPRLNDDGKGSGKMTSTMASAEGPIGSLPSSHCLLATSKNTSHFSASNKDPIMSLVHGTDRRLMKIYYMHVQMKRGVAVLCETEEGWEPPSKKTKIEEMTYIKEVQKNVPLSHMPGKNLPIFPEPSVDSRAQGEREKADCSARPPHLVVYRRAPLCKVLHRGFRCMACCHVFSNLELLKEHVENGIREGFSCHVFHRAMA</sequence>
<organism evidence="2 3">
    <name type="scientific">Myotis lucifugus</name>
    <name type="common">Little brown bat</name>
    <dbReference type="NCBI Taxonomy" id="59463"/>
    <lineage>
        <taxon>Eukaryota</taxon>
        <taxon>Metazoa</taxon>
        <taxon>Chordata</taxon>
        <taxon>Craniata</taxon>
        <taxon>Vertebrata</taxon>
        <taxon>Euteleostomi</taxon>
        <taxon>Mammalia</taxon>
        <taxon>Eutheria</taxon>
        <taxon>Laurasiatheria</taxon>
        <taxon>Chiroptera</taxon>
        <taxon>Yangochiroptera</taxon>
        <taxon>Vespertilionidae</taxon>
        <taxon>Myotis</taxon>
    </lineage>
</organism>
<dbReference type="InterPro" id="IPR040879">
    <property type="entry name" value="Spt46-like"/>
</dbReference>
<protein>
    <recommendedName>
        <fullName evidence="4">Family with sequence similarity 170 member A</fullName>
    </recommendedName>
</protein>
<dbReference type="PANTHER" id="PTHR33517:SF5">
    <property type="entry name" value="FAMILY WITH SEQUENCE SIMILARITY 170 MEMBER A"/>
    <property type="match status" value="1"/>
</dbReference>
<reference evidence="2" key="2">
    <citation type="submission" date="2025-08" db="UniProtKB">
        <authorList>
            <consortium name="Ensembl"/>
        </authorList>
    </citation>
    <scope>IDENTIFICATION</scope>
</reference>
<evidence type="ECO:0000313" key="3">
    <source>
        <dbReference type="Proteomes" id="UP000001074"/>
    </source>
</evidence>
<dbReference type="GO" id="GO:0005634">
    <property type="term" value="C:nucleus"/>
    <property type="evidence" value="ECO:0007669"/>
    <property type="project" value="TreeGrafter"/>
</dbReference>
<dbReference type="GO" id="GO:0009566">
    <property type="term" value="P:fertilization"/>
    <property type="evidence" value="ECO:0007669"/>
    <property type="project" value="TreeGrafter"/>
</dbReference>
<dbReference type="InParanoid" id="G1Q2H2"/>
<dbReference type="GeneTree" id="ENSGT00940000163833"/>
<evidence type="ECO:0000256" key="1">
    <source>
        <dbReference type="SAM" id="MobiDB-lite"/>
    </source>
</evidence>